<sequence>MINVDIKLAMNDNEGKYNITISSRIIYSVEQSEGIDGINQVFDAIQEAMSITLKTVSNNGANISMP</sequence>
<comment type="caution">
    <text evidence="1">The sequence shown here is derived from an EMBL/GenBank/DDBJ whole genome shotgun (WGS) entry which is preliminary data.</text>
</comment>
<gene>
    <name evidence="1" type="ORF">VSU01S_07430</name>
</gene>
<organism evidence="1 2">
    <name type="scientific">Vibrio superstes NBRC 103154</name>
    <dbReference type="NCBI Taxonomy" id="1219062"/>
    <lineage>
        <taxon>Bacteria</taxon>
        <taxon>Pseudomonadati</taxon>
        <taxon>Pseudomonadota</taxon>
        <taxon>Gammaproteobacteria</taxon>
        <taxon>Vibrionales</taxon>
        <taxon>Vibrionaceae</taxon>
        <taxon>Vibrio</taxon>
    </lineage>
</organism>
<name>A0A511QME2_9VIBR</name>
<dbReference type="Proteomes" id="UP000321113">
    <property type="component" value="Unassembled WGS sequence"/>
</dbReference>
<evidence type="ECO:0000313" key="2">
    <source>
        <dbReference type="Proteomes" id="UP000321113"/>
    </source>
</evidence>
<reference evidence="1 2" key="1">
    <citation type="submission" date="2019-07" db="EMBL/GenBank/DDBJ databases">
        <title>Whole genome shotgun sequence of Vibrio superstes NBRC 103154.</title>
        <authorList>
            <person name="Hosoyama A."/>
            <person name="Uohara A."/>
            <person name="Ohji S."/>
            <person name="Ichikawa N."/>
        </authorList>
    </citation>
    <scope>NUCLEOTIDE SEQUENCE [LARGE SCALE GENOMIC DNA]</scope>
    <source>
        <strain evidence="1 2">NBRC 103154</strain>
    </source>
</reference>
<dbReference type="EMBL" id="BJXK01000003">
    <property type="protein sequence ID" value="GEM78498.1"/>
    <property type="molecule type" value="Genomic_DNA"/>
</dbReference>
<accession>A0A511QME2</accession>
<proteinExistence type="predicted"/>
<dbReference type="RefSeq" id="WP_119010962.1">
    <property type="nucleotide sequence ID" value="NZ_BJXK01000003.1"/>
</dbReference>
<protein>
    <submittedName>
        <fullName evidence="1">Uncharacterized protein</fullName>
    </submittedName>
</protein>
<dbReference type="AlphaFoldDB" id="A0A511QME2"/>
<evidence type="ECO:0000313" key="1">
    <source>
        <dbReference type="EMBL" id="GEM78498.1"/>
    </source>
</evidence>
<keyword evidence="2" id="KW-1185">Reference proteome</keyword>